<dbReference type="RefSeq" id="WP_343906596.1">
    <property type="nucleotide sequence ID" value="NZ_BAAAJE010000004.1"/>
</dbReference>
<feature type="transmembrane region" description="Helical" evidence="1">
    <location>
        <begin position="26"/>
        <end position="47"/>
    </location>
</feature>
<keyword evidence="3" id="KW-1185">Reference proteome</keyword>
<keyword evidence="1" id="KW-0472">Membrane</keyword>
<sequence length="174" mass="18004">MAEPTDPEQPVYDRWSRPQALSNRGYLLAVLVPVLVAAAAFGVISLVSAGDETGSGVTVRLPVSGWAPGSGGDAAAPIEGVLAVDANRCVYLTPSVRGGNEPDRIWPVWPEGYHATLNGNRLSLYDQDDEVVAVDGDHLRMGGSGAPAGNFATQPCLPDSGTVAVVQSAVEVVP</sequence>
<evidence type="ECO:0000313" key="2">
    <source>
        <dbReference type="EMBL" id="GAA1133637.1"/>
    </source>
</evidence>
<proteinExistence type="predicted"/>
<reference evidence="2 3" key="1">
    <citation type="journal article" date="2019" name="Int. J. Syst. Evol. Microbiol.">
        <title>The Global Catalogue of Microorganisms (GCM) 10K type strain sequencing project: providing services to taxonomists for standard genome sequencing and annotation.</title>
        <authorList>
            <consortium name="The Broad Institute Genomics Platform"/>
            <consortium name="The Broad Institute Genome Sequencing Center for Infectious Disease"/>
            <person name="Wu L."/>
            <person name="Ma J."/>
        </authorList>
    </citation>
    <scope>NUCLEOTIDE SEQUENCE [LARGE SCALE GENOMIC DNA]</scope>
    <source>
        <strain evidence="2 3">JCM 11813</strain>
    </source>
</reference>
<name>A0ABN1UAX9_9ACTN</name>
<keyword evidence="1" id="KW-0812">Transmembrane</keyword>
<evidence type="ECO:0000256" key="1">
    <source>
        <dbReference type="SAM" id="Phobius"/>
    </source>
</evidence>
<dbReference type="EMBL" id="BAAAJE010000004">
    <property type="protein sequence ID" value="GAA1133637.1"/>
    <property type="molecule type" value="Genomic_DNA"/>
</dbReference>
<comment type="caution">
    <text evidence="2">The sequence shown here is derived from an EMBL/GenBank/DDBJ whole genome shotgun (WGS) entry which is preliminary data.</text>
</comment>
<gene>
    <name evidence="2" type="ORF">GCM10009606_12270</name>
</gene>
<protein>
    <submittedName>
        <fullName evidence="2">Uncharacterized protein</fullName>
    </submittedName>
</protein>
<keyword evidence="1" id="KW-1133">Transmembrane helix</keyword>
<organism evidence="2 3">
    <name type="scientific">Nocardioides aquiterrae</name>
    <dbReference type="NCBI Taxonomy" id="203799"/>
    <lineage>
        <taxon>Bacteria</taxon>
        <taxon>Bacillati</taxon>
        <taxon>Actinomycetota</taxon>
        <taxon>Actinomycetes</taxon>
        <taxon>Propionibacteriales</taxon>
        <taxon>Nocardioidaceae</taxon>
        <taxon>Nocardioides</taxon>
    </lineage>
</organism>
<dbReference type="Proteomes" id="UP001499979">
    <property type="component" value="Unassembled WGS sequence"/>
</dbReference>
<accession>A0ABN1UAX9</accession>
<evidence type="ECO:0000313" key="3">
    <source>
        <dbReference type="Proteomes" id="UP001499979"/>
    </source>
</evidence>